<gene>
    <name evidence="2" type="ORF">GCE9029_02997</name>
</gene>
<evidence type="ECO:0000313" key="3">
    <source>
        <dbReference type="Proteomes" id="UP000071641"/>
    </source>
</evidence>
<dbReference type="InterPro" id="IPR011051">
    <property type="entry name" value="RmlC_Cupin_sf"/>
</dbReference>
<accession>A0A128F5I9</accession>
<reference evidence="3" key="1">
    <citation type="submission" date="2016-02" db="EMBL/GenBank/DDBJ databases">
        <authorList>
            <person name="Rodrigo-Torres Lidia"/>
            <person name="Arahal R.David."/>
        </authorList>
    </citation>
    <scope>NUCLEOTIDE SEQUENCE [LARGE SCALE GENOMIC DNA]</scope>
    <source>
        <strain evidence="3">CECT 9029</strain>
    </source>
</reference>
<evidence type="ECO:0000259" key="1">
    <source>
        <dbReference type="Pfam" id="PF07883"/>
    </source>
</evidence>
<sequence length="112" mass="12922">MFKQGNLFKTLPNARNHEVFEDLIKHPFVRIERIVSRGQTSPETGWYDQEESEWVVVLQGNAELTFENGESVSLEAGDHLNIPAHTKHKVSWTDPERETVWLAVFYPSGEIE</sequence>
<dbReference type="STRING" id="1796497.GCE9029_02997"/>
<proteinExistence type="predicted"/>
<evidence type="ECO:0000313" key="2">
    <source>
        <dbReference type="EMBL" id="CZF82049.1"/>
    </source>
</evidence>
<keyword evidence="3" id="KW-1185">Reference proteome</keyword>
<protein>
    <submittedName>
        <fullName evidence="2">Cupin domain protein</fullName>
    </submittedName>
</protein>
<organism evidence="2 3">
    <name type="scientific">Grimontia celer</name>
    <dbReference type="NCBI Taxonomy" id="1796497"/>
    <lineage>
        <taxon>Bacteria</taxon>
        <taxon>Pseudomonadati</taxon>
        <taxon>Pseudomonadota</taxon>
        <taxon>Gammaproteobacteria</taxon>
        <taxon>Vibrionales</taxon>
        <taxon>Vibrionaceae</taxon>
        <taxon>Grimontia</taxon>
    </lineage>
</organism>
<dbReference type="CDD" id="cd06981">
    <property type="entry name" value="cupin_reut_a1446"/>
    <property type="match status" value="1"/>
</dbReference>
<dbReference type="OrthoDB" id="9798585at2"/>
<dbReference type="SUPFAM" id="SSF51182">
    <property type="entry name" value="RmlC-like cupins"/>
    <property type="match status" value="1"/>
</dbReference>
<dbReference type="InterPro" id="IPR013096">
    <property type="entry name" value="Cupin_2"/>
</dbReference>
<name>A0A128F5I9_9GAMM</name>
<dbReference type="RefSeq" id="WP_062665686.1">
    <property type="nucleotide sequence ID" value="NZ_FIZX01000002.1"/>
</dbReference>
<dbReference type="InterPro" id="IPR014710">
    <property type="entry name" value="RmlC-like_jellyroll"/>
</dbReference>
<dbReference type="EMBL" id="FIZX01000002">
    <property type="protein sequence ID" value="CZF82049.1"/>
    <property type="molecule type" value="Genomic_DNA"/>
</dbReference>
<dbReference type="Pfam" id="PF07883">
    <property type="entry name" value="Cupin_2"/>
    <property type="match status" value="1"/>
</dbReference>
<dbReference type="AlphaFoldDB" id="A0A128F5I9"/>
<feature type="domain" description="Cupin type-2" evidence="1">
    <location>
        <begin position="48"/>
        <end position="105"/>
    </location>
</feature>
<dbReference type="Proteomes" id="UP000071641">
    <property type="component" value="Unassembled WGS sequence"/>
</dbReference>
<dbReference type="Gene3D" id="2.60.120.10">
    <property type="entry name" value="Jelly Rolls"/>
    <property type="match status" value="1"/>
</dbReference>